<dbReference type="InterPro" id="IPR045079">
    <property type="entry name" value="Oxoprolinase-like"/>
</dbReference>
<dbReference type="GO" id="GO:0017168">
    <property type="term" value="F:5-oxoprolinase (ATP-hydrolyzing) activity"/>
    <property type="evidence" value="ECO:0007669"/>
    <property type="project" value="TreeGrafter"/>
</dbReference>
<organism evidence="5 6">
    <name type="scientific">Corynebacterium tuscaniense</name>
    <dbReference type="NCBI Taxonomy" id="302449"/>
    <lineage>
        <taxon>Bacteria</taxon>
        <taxon>Bacillati</taxon>
        <taxon>Actinomycetota</taxon>
        <taxon>Actinomycetes</taxon>
        <taxon>Mycobacteriales</taxon>
        <taxon>Corynebacteriaceae</taxon>
        <taxon>Corynebacterium</taxon>
    </lineage>
</organism>
<comment type="caution">
    <text evidence="5">The sequence shown here is derived from an EMBL/GenBank/DDBJ whole genome shotgun (WGS) entry which is preliminary data.</text>
</comment>
<reference evidence="5 6" key="1">
    <citation type="submission" date="2017-09" db="EMBL/GenBank/DDBJ databases">
        <title>Bacterial strain isolated from the female urinary microbiota.</title>
        <authorList>
            <person name="Thomas-White K."/>
            <person name="Kumar N."/>
            <person name="Forster S."/>
            <person name="Putonti C."/>
            <person name="Lawley T."/>
            <person name="Wolfe A.J."/>
        </authorList>
    </citation>
    <scope>NUCLEOTIDE SEQUENCE [LARGE SCALE GENOMIC DNA]</scope>
    <source>
        <strain evidence="5 6">UMB0792</strain>
    </source>
</reference>
<feature type="domain" description="Hydantoinase A/oxoprolinase" evidence="2">
    <location>
        <begin position="204"/>
        <end position="491"/>
    </location>
</feature>
<evidence type="ECO:0000259" key="4">
    <source>
        <dbReference type="Pfam" id="PF19278"/>
    </source>
</evidence>
<evidence type="ECO:0000259" key="2">
    <source>
        <dbReference type="Pfam" id="PF01968"/>
    </source>
</evidence>
<dbReference type="Pfam" id="PF05378">
    <property type="entry name" value="Hydant_A_N"/>
    <property type="match status" value="1"/>
</dbReference>
<sequence length="687" mass="74476">MGQKDKPYRIAVDVGGTFTDVAISNTQTHELTVAKVPSTPHDPMEAVLNGLAEGGVSLDEVEILSHGTTVATNALIQRRFPPAALITTKGFRDVLEIRDGTKDELWDAYVDVGPPYIARRNRYEVTERIDYDGVELTPLNVEEAREIARILRRKKIETVAVCFLNSHANAEHEQQMAQILAEELPDAAVSTSAEILPEIFEYERFSTTVSNAVLAPLVSGYVNRLSEQLKEGGYTGDLLLLHSGGGSMTPQMVSKYPVRLAASGIAAGAIAVQDIATRCGYPNAIGLEMGGTSTDISLTYEGEIRITKQWQVEYGFPITFPSIEVLTIGAGGGSLAWIDDAGSLRNGPQSAGADPGPACYERGGDQPTNTDANLLLGRLGDSLIGGALTLSKDAAKESIERVVAGPLNLELDVAAEDIIKVANANMADAVRLLSIRRGYDPRDFVLVVGGGAGALHGAEVARDLSIPTVVVPYYPGVTSAQGCLLVDIRHDLSQMYQVAMQDIDANDLLDTFHGMEDRARTKLAHEGVPEENMRFKRTASLRYRGQWRSLTVELPGSGTLTDEALALFHEEHEREYSFSDRTKEVELYQVGLVAIGELESPPFKRYEVTDPSTLSAPEAASERDVYFSSNGGWATVPVYQREDLQPGVRLSGPAIIDQFDATTVVPPGDLAEIDEWKNIRIHIGQAE</sequence>
<dbReference type="PANTHER" id="PTHR11365:SF23">
    <property type="entry name" value="HYPOTHETICAL 5-OXOPROLINASE (EUROFUNG)-RELATED"/>
    <property type="match status" value="1"/>
</dbReference>
<dbReference type="EMBL" id="PNHG01000007">
    <property type="protein sequence ID" value="PMC64368.1"/>
    <property type="molecule type" value="Genomic_DNA"/>
</dbReference>
<evidence type="ECO:0000313" key="6">
    <source>
        <dbReference type="Proteomes" id="UP000235836"/>
    </source>
</evidence>
<dbReference type="AlphaFoldDB" id="A0A2N6T4X6"/>
<dbReference type="GO" id="GO:0006749">
    <property type="term" value="P:glutathione metabolic process"/>
    <property type="evidence" value="ECO:0007669"/>
    <property type="project" value="TreeGrafter"/>
</dbReference>
<dbReference type="InterPro" id="IPR002821">
    <property type="entry name" value="Hydantoinase_A"/>
</dbReference>
<proteinExistence type="predicted"/>
<keyword evidence="6" id="KW-1185">Reference proteome</keyword>
<protein>
    <submittedName>
        <fullName evidence="5">Hydantoinase</fullName>
    </submittedName>
</protein>
<accession>A0A2N6T4X6</accession>
<dbReference type="PANTHER" id="PTHR11365">
    <property type="entry name" value="5-OXOPROLINASE RELATED"/>
    <property type="match status" value="1"/>
</dbReference>
<dbReference type="Pfam" id="PF19278">
    <property type="entry name" value="Hydant_A_C"/>
    <property type="match status" value="1"/>
</dbReference>
<gene>
    <name evidence="5" type="ORF">CJ203_06400</name>
</gene>
<evidence type="ECO:0000313" key="5">
    <source>
        <dbReference type="EMBL" id="PMC64368.1"/>
    </source>
</evidence>
<evidence type="ECO:0000256" key="1">
    <source>
        <dbReference type="SAM" id="MobiDB-lite"/>
    </source>
</evidence>
<dbReference type="InterPro" id="IPR008040">
    <property type="entry name" value="Hydant_A_N"/>
</dbReference>
<feature type="domain" description="Hydantoinase/oxoprolinase N-terminal" evidence="3">
    <location>
        <begin position="9"/>
        <end position="183"/>
    </location>
</feature>
<dbReference type="GO" id="GO:0005829">
    <property type="term" value="C:cytosol"/>
    <property type="evidence" value="ECO:0007669"/>
    <property type="project" value="TreeGrafter"/>
</dbReference>
<evidence type="ECO:0000259" key="3">
    <source>
        <dbReference type="Pfam" id="PF05378"/>
    </source>
</evidence>
<dbReference type="Proteomes" id="UP000235836">
    <property type="component" value="Unassembled WGS sequence"/>
</dbReference>
<dbReference type="Pfam" id="PF01968">
    <property type="entry name" value="Hydantoinase_A"/>
    <property type="match status" value="1"/>
</dbReference>
<dbReference type="RefSeq" id="WP_102723987.1">
    <property type="nucleotide sequence ID" value="NZ_PNHG01000007.1"/>
</dbReference>
<name>A0A2N6T4X6_9CORY</name>
<feature type="domain" description="Acetophenone carboxylase-like C-terminal" evidence="4">
    <location>
        <begin position="505"/>
        <end position="678"/>
    </location>
</feature>
<feature type="region of interest" description="Disordered" evidence="1">
    <location>
        <begin position="346"/>
        <end position="365"/>
    </location>
</feature>
<dbReference type="InterPro" id="IPR049517">
    <property type="entry name" value="ACX-like_C"/>
</dbReference>